<accession>A0A1I5RX43</accession>
<gene>
    <name evidence="2" type="ORF">SAMN05216601_11770</name>
</gene>
<feature type="compositionally biased region" description="Basic and acidic residues" evidence="1">
    <location>
        <begin position="96"/>
        <end position="124"/>
    </location>
</feature>
<dbReference type="Proteomes" id="UP000182400">
    <property type="component" value="Unassembled WGS sequence"/>
</dbReference>
<evidence type="ECO:0000256" key="1">
    <source>
        <dbReference type="SAM" id="MobiDB-lite"/>
    </source>
</evidence>
<proteinExistence type="predicted"/>
<feature type="region of interest" description="Disordered" evidence="1">
    <location>
        <begin position="89"/>
        <end position="134"/>
    </location>
</feature>
<evidence type="ECO:0000313" key="3">
    <source>
        <dbReference type="Proteomes" id="UP000182400"/>
    </source>
</evidence>
<dbReference type="STRING" id="658457.SAMN05216601_11770"/>
<name>A0A1I5RX43_9GAMM</name>
<reference evidence="2 3" key="1">
    <citation type="submission" date="2016-10" db="EMBL/GenBank/DDBJ databases">
        <authorList>
            <person name="de Groot N.N."/>
        </authorList>
    </citation>
    <scope>NUCLEOTIDE SEQUENCE [LARGE SCALE GENOMIC DNA]</scope>
    <source>
        <strain evidence="2 3">CCUG 59231</strain>
    </source>
</reference>
<dbReference type="EMBL" id="FOWP01000017">
    <property type="protein sequence ID" value="SFP63010.1"/>
    <property type="molecule type" value="Genomic_DNA"/>
</dbReference>
<sequence length="134" mass="15376">MLCAIDQQEEVNLRAQRDLTLKGKDMEKLAEAAKALANQNARMLGMAQSLLAHHGIKWEQPSFSQLQLGMAYYHLIEAEMEKFYEEEKRKLKKQLHHLDRSIPRPTHPRNEKAQEDSLKAHDKGMGQSVGQGQE</sequence>
<protein>
    <submittedName>
        <fullName evidence="2">Uncharacterized protein</fullName>
    </submittedName>
</protein>
<dbReference type="AlphaFoldDB" id="A0A1I5RX43"/>
<evidence type="ECO:0000313" key="2">
    <source>
        <dbReference type="EMBL" id="SFP63010.1"/>
    </source>
</evidence>
<organism evidence="2 3">
    <name type="scientific">Ectopseudomonas composti</name>
    <dbReference type="NCBI Taxonomy" id="658457"/>
    <lineage>
        <taxon>Bacteria</taxon>
        <taxon>Pseudomonadati</taxon>
        <taxon>Pseudomonadota</taxon>
        <taxon>Gammaproteobacteria</taxon>
        <taxon>Pseudomonadales</taxon>
        <taxon>Pseudomonadaceae</taxon>
        <taxon>Ectopseudomonas</taxon>
    </lineage>
</organism>